<dbReference type="AlphaFoldDB" id="A0A1T4LJ34"/>
<dbReference type="STRING" id="64969.SAMN02745127_00491"/>
<evidence type="ECO:0000313" key="2">
    <source>
        <dbReference type="Proteomes" id="UP000191418"/>
    </source>
</evidence>
<organism evidence="1 2">
    <name type="scientific">Oceanospirillum multiglobuliferum</name>
    <dbReference type="NCBI Taxonomy" id="64969"/>
    <lineage>
        <taxon>Bacteria</taxon>
        <taxon>Pseudomonadati</taxon>
        <taxon>Pseudomonadota</taxon>
        <taxon>Gammaproteobacteria</taxon>
        <taxon>Oceanospirillales</taxon>
        <taxon>Oceanospirillaceae</taxon>
        <taxon>Oceanospirillum</taxon>
    </lineage>
</organism>
<proteinExistence type="predicted"/>
<accession>A0A1T4LJ34</accession>
<evidence type="ECO:0008006" key="3">
    <source>
        <dbReference type="Google" id="ProtNLM"/>
    </source>
</evidence>
<name>A0A1T4LJ34_9GAMM</name>
<comment type="caution">
    <text evidence="1">The sequence shown here is derived from an EMBL/GenBank/DDBJ whole genome shotgun (WGS) entry which is preliminary data.</text>
</comment>
<dbReference type="PROSITE" id="PS51257">
    <property type="entry name" value="PROKAR_LIPOPROTEIN"/>
    <property type="match status" value="1"/>
</dbReference>
<protein>
    <recommendedName>
        <fullName evidence="3">Outer membrane protein assembly factor BamC</fullName>
    </recommendedName>
</protein>
<reference evidence="1 2" key="1">
    <citation type="submission" date="2017-01" db="EMBL/GenBank/DDBJ databases">
        <title>Genome Sequencing of a Marine Spirillum, Oceanospirillum multiglobuliferum ATCC 33336, from Japan.</title>
        <authorList>
            <person name="Carney J.G."/>
            <person name="Trachtenberg A.M."/>
            <person name="Rheaume B.A."/>
            <person name="Linnane J.D."/>
            <person name="Pitts N.L."/>
            <person name="Mykles D.L."/>
            <person name="Maclea K.S."/>
        </authorList>
    </citation>
    <scope>NUCLEOTIDE SEQUENCE [LARGE SCALE GENOMIC DNA]</scope>
    <source>
        <strain evidence="1 2">ATCC 33336</strain>
    </source>
</reference>
<dbReference type="EMBL" id="MTSM01000002">
    <property type="protein sequence ID" value="OPX56644.1"/>
    <property type="molecule type" value="Genomic_DNA"/>
</dbReference>
<gene>
    <name evidence="1" type="ORF">BTE48_01720</name>
</gene>
<sequence>MSKQDLLKGLTGSLVLSGLLLSGCSSSGFYHDRKTDYVDAKTATALKLPAQADHERFREAMPLPSIQSAEKIERDFVAPRPDPLPVVDVEFPAAELQEYGAQGGIEARLWLSMSDAPAVAWPLLQQQFERLNWATVEADPTLGHLVFIPDNQKSAIQVQARLRQGIRGGFSDLELLDSQQKVRTDNQAKTLLNQLKTGLSEPRLGLQSVSLLAQKISNEKALQLNTSGGQDPVLSLGLEADRVWIGLEKLLQSNFIEKEQKLVSSDVLQRSFNIVWVPEADRSSFLTRWARSPGAEFQYQLQLSGSQPVTIRVLQNGQPIDPKQARLILTDVRNLLN</sequence>
<keyword evidence="2" id="KW-1185">Reference proteome</keyword>
<dbReference type="RefSeq" id="WP_078744097.1">
    <property type="nucleotide sequence ID" value="NZ_FUXG01000002.1"/>
</dbReference>
<dbReference type="OrthoDB" id="6199301at2"/>
<evidence type="ECO:0000313" key="1">
    <source>
        <dbReference type="EMBL" id="OPX56644.1"/>
    </source>
</evidence>
<dbReference type="Proteomes" id="UP000191418">
    <property type="component" value="Unassembled WGS sequence"/>
</dbReference>